<gene>
    <name evidence="2" type="ORF">EM808_05745</name>
</gene>
<evidence type="ECO:0000313" key="2">
    <source>
        <dbReference type="EMBL" id="RVT65013.1"/>
    </source>
</evidence>
<proteinExistence type="predicted"/>
<dbReference type="EMBL" id="RZTZ01000002">
    <property type="protein sequence ID" value="RVT65013.1"/>
    <property type="molecule type" value="Genomic_DNA"/>
</dbReference>
<feature type="region of interest" description="Disordered" evidence="1">
    <location>
        <begin position="144"/>
        <end position="201"/>
    </location>
</feature>
<feature type="compositionally biased region" description="Low complexity" evidence="1">
    <location>
        <begin position="152"/>
        <end position="165"/>
    </location>
</feature>
<evidence type="ECO:0000313" key="3">
    <source>
        <dbReference type="Proteomes" id="UP000288024"/>
    </source>
</evidence>
<protein>
    <submittedName>
        <fullName evidence="2">DUF2642 domain-containing protein</fullName>
    </submittedName>
</protein>
<sequence>MVLLGEFTFSNALDRLKRFKIRLFLDKDQYVEGTLLDVKEDHLMLEMNGKIYYFALDQIHAITKNAKDNNPLSLEFPLETKKDLNALLEELRYSWVTITCNSNQVFKGMLSKVTEDFLILINKEEQMYILKTSIINIFNGLHENDHSDSKQEQSSNNEDNSSDSKANLEEITESSELIKESATGSDTETRDNADYKDSMEPAKSEVYDFSMNPLVETIPDSDTNPLVDTISDSDTNPLVETISDSDTNPFVETISDSDTNPLVDTVSDSDIDPLVDTVSDSKAETITDDSMMGIMKNTIVTGDPGAVIKNSDHIKSEVRETNNVFADIPASKGKKQDDTLHDFLTDVLTQKYKGSADTLDKSPKAESDQVSPKKEVKQKENNNLSDSVFKHPLNPLGSSLRSKKKQPELDKMETENPEVPLNNEINTKTEIKTQIIDAKDQKLALEKQYFSLMKHAEYMYKKIREERLRKTKK</sequence>
<dbReference type="AlphaFoldDB" id="A0A437KDG7"/>
<accession>A0A437KDG7</accession>
<evidence type="ECO:0000256" key="1">
    <source>
        <dbReference type="SAM" id="MobiDB-lite"/>
    </source>
</evidence>
<feature type="compositionally biased region" description="Basic and acidic residues" evidence="1">
    <location>
        <begin position="358"/>
        <end position="380"/>
    </location>
</feature>
<feature type="compositionally biased region" description="Basic and acidic residues" evidence="1">
    <location>
        <begin position="187"/>
        <end position="201"/>
    </location>
</feature>
<keyword evidence="3" id="KW-1185">Reference proteome</keyword>
<reference evidence="2 3" key="1">
    <citation type="submission" date="2019-01" db="EMBL/GenBank/DDBJ databases">
        <title>Bacillus sp. M5HDSG1-1, whole genome shotgun sequence.</title>
        <authorList>
            <person name="Tuo L."/>
        </authorList>
    </citation>
    <scope>NUCLEOTIDE SEQUENCE [LARGE SCALE GENOMIC DNA]</scope>
    <source>
        <strain evidence="2 3">M5HDSG1-1</strain>
    </source>
</reference>
<dbReference type="Proteomes" id="UP000288024">
    <property type="component" value="Unassembled WGS sequence"/>
</dbReference>
<organism evidence="2 3">
    <name type="scientific">Niallia taxi</name>
    <dbReference type="NCBI Taxonomy" id="2499688"/>
    <lineage>
        <taxon>Bacteria</taxon>
        <taxon>Bacillati</taxon>
        <taxon>Bacillota</taxon>
        <taxon>Bacilli</taxon>
        <taxon>Bacillales</taxon>
        <taxon>Bacillaceae</taxon>
        <taxon>Niallia</taxon>
    </lineage>
</organism>
<comment type="caution">
    <text evidence="2">The sequence shown here is derived from an EMBL/GenBank/DDBJ whole genome shotgun (WGS) entry which is preliminary data.</text>
</comment>
<name>A0A437KDG7_9BACI</name>
<feature type="region of interest" description="Disordered" evidence="1">
    <location>
        <begin position="355"/>
        <end position="419"/>
    </location>
</feature>
<feature type="compositionally biased region" description="Basic and acidic residues" evidence="1">
    <location>
        <begin position="405"/>
        <end position="414"/>
    </location>
</feature>